<name>A0ABU6U7U6_9FABA</name>
<proteinExistence type="predicted"/>
<dbReference type="Proteomes" id="UP001341840">
    <property type="component" value="Unassembled WGS sequence"/>
</dbReference>
<accession>A0ABU6U7U6</accession>
<comment type="caution">
    <text evidence="2">The sequence shown here is derived from an EMBL/GenBank/DDBJ whole genome shotgun (WGS) entry which is preliminary data.</text>
</comment>
<protein>
    <submittedName>
        <fullName evidence="2">Uncharacterized protein</fullName>
    </submittedName>
</protein>
<feature type="compositionally biased region" description="Basic residues" evidence="1">
    <location>
        <begin position="181"/>
        <end position="191"/>
    </location>
</feature>
<evidence type="ECO:0000313" key="2">
    <source>
        <dbReference type="EMBL" id="MED6156278.1"/>
    </source>
</evidence>
<sequence>METENNTFNANIQDINADIQLHDNEPIHSNILDDLVGSMKNLSLRVAELKKWYNNIKGDIAILQVEILNNEDHHTIPKEKCQENIPTDKGKKVIEDNVQLEEDTDILLGGSDPEDTGTLVNGRKSGTINIIDLDEEIIAKSGNVNFTRTYLRKKAKKATRVAGDKEMLNKDNMLSKDSLSGRKRGRPKGSKGPRLLSKEMGFVLPVELKSKFRPTTEMQLTLQDCQISLYVFGYDLSEG</sequence>
<dbReference type="EMBL" id="JASCZI010120862">
    <property type="protein sequence ID" value="MED6156278.1"/>
    <property type="molecule type" value="Genomic_DNA"/>
</dbReference>
<evidence type="ECO:0000256" key="1">
    <source>
        <dbReference type="SAM" id="MobiDB-lite"/>
    </source>
</evidence>
<reference evidence="2 3" key="1">
    <citation type="journal article" date="2023" name="Plants (Basel)">
        <title>Bridging the Gap: Combining Genomics and Transcriptomics Approaches to Understand Stylosanthes scabra, an Orphan Legume from the Brazilian Caatinga.</title>
        <authorList>
            <person name="Ferreira-Neto J.R.C."/>
            <person name="da Silva M.D."/>
            <person name="Binneck E."/>
            <person name="de Melo N.F."/>
            <person name="da Silva R.H."/>
            <person name="de Melo A.L.T.M."/>
            <person name="Pandolfi V."/>
            <person name="Bustamante F.O."/>
            <person name="Brasileiro-Vidal A.C."/>
            <person name="Benko-Iseppon A.M."/>
        </authorList>
    </citation>
    <scope>NUCLEOTIDE SEQUENCE [LARGE SCALE GENOMIC DNA]</scope>
    <source>
        <tissue evidence="2">Leaves</tissue>
    </source>
</reference>
<feature type="region of interest" description="Disordered" evidence="1">
    <location>
        <begin position="163"/>
        <end position="195"/>
    </location>
</feature>
<gene>
    <name evidence="2" type="ORF">PIB30_013084</name>
</gene>
<evidence type="ECO:0000313" key="3">
    <source>
        <dbReference type="Proteomes" id="UP001341840"/>
    </source>
</evidence>
<organism evidence="2 3">
    <name type="scientific">Stylosanthes scabra</name>
    <dbReference type="NCBI Taxonomy" id="79078"/>
    <lineage>
        <taxon>Eukaryota</taxon>
        <taxon>Viridiplantae</taxon>
        <taxon>Streptophyta</taxon>
        <taxon>Embryophyta</taxon>
        <taxon>Tracheophyta</taxon>
        <taxon>Spermatophyta</taxon>
        <taxon>Magnoliopsida</taxon>
        <taxon>eudicotyledons</taxon>
        <taxon>Gunneridae</taxon>
        <taxon>Pentapetalae</taxon>
        <taxon>rosids</taxon>
        <taxon>fabids</taxon>
        <taxon>Fabales</taxon>
        <taxon>Fabaceae</taxon>
        <taxon>Papilionoideae</taxon>
        <taxon>50 kb inversion clade</taxon>
        <taxon>dalbergioids sensu lato</taxon>
        <taxon>Dalbergieae</taxon>
        <taxon>Pterocarpus clade</taxon>
        <taxon>Stylosanthes</taxon>
    </lineage>
</organism>
<keyword evidence="3" id="KW-1185">Reference proteome</keyword>